<dbReference type="EMBL" id="CP046171">
    <property type="protein sequence ID" value="QIS02944.1"/>
    <property type="molecule type" value="Genomic_DNA"/>
</dbReference>
<sequence>MSEAKYGVGDRVRHVSLGRHGVVVEVDLEYTPAHDDNGLTLNPDVRSSPWYLVTIDDEQGEPVDTYLSEGQLTSDS</sequence>
<proteinExistence type="predicted"/>
<feature type="domain" description="Hemimethylated DNA-binding" evidence="2">
    <location>
        <begin position="4"/>
        <end position="75"/>
    </location>
</feature>
<dbReference type="Pfam" id="PF08755">
    <property type="entry name" value="YccV-like"/>
    <property type="match status" value="1"/>
</dbReference>
<dbReference type="AlphaFoldDB" id="A0A6G9XPV8"/>
<gene>
    <name evidence="3" type="primary">hspQ</name>
    <name evidence="3" type="ORF">F5X71_12035</name>
</gene>
<dbReference type="RefSeq" id="WP_167462021.1">
    <property type="nucleotide sequence ID" value="NZ_CP046171.1"/>
</dbReference>
<evidence type="ECO:0000256" key="1">
    <source>
        <dbReference type="NCBIfam" id="TIGR02097"/>
    </source>
</evidence>
<evidence type="ECO:0000313" key="4">
    <source>
        <dbReference type="Proteomes" id="UP000501705"/>
    </source>
</evidence>
<dbReference type="InterPro" id="IPR036623">
    <property type="entry name" value="Hemimethylated_DNA-bd_sf"/>
</dbReference>
<evidence type="ECO:0000259" key="2">
    <source>
        <dbReference type="Pfam" id="PF08755"/>
    </source>
</evidence>
<dbReference type="SUPFAM" id="SSF141255">
    <property type="entry name" value="YccV-like"/>
    <property type="match status" value="1"/>
</dbReference>
<reference evidence="3 4" key="1">
    <citation type="journal article" date="2019" name="ACS Chem. Biol.">
        <title>Identification and Mobilization of a Cryptic Antibiotic Biosynthesis Gene Locus from a Human-Pathogenic Nocardia Isolate.</title>
        <authorList>
            <person name="Herisse M."/>
            <person name="Ishida K."/>
            <person name="Porter J.L."/>
            <person name="Howden B."/>
            <person name="Hertweck C."/>
            <person name="Stinear T.P."/>
            <person name="Pidot S.J."/>
        </authorList>
    </citation>
    <scope>NUCLEOTIDE SEQUENCE [LARGE SCALE GENOMIC DNA]</scope>
    <source>
        <strain evidence="3 4">AUSMDU00024985</strain>
    </source>
</reference>
<dbReference type="Gene3D" id="2.30.30.390">
    <property type="entry name" value="Hemimethylated DNA-binding domain"/>
    <property type="match status" value="1"/>
</dbReference>
<dbReference type="GO" id="GO:0003677">
    <property type="term" value="F:DNA binding"/>
    <property type="evidence" value="ECO:0007669"/>
    <property type="project" value="UniProtKB-UniRule"/>
</dbReference>
<keyword evidence="3" id="KW-0346">Stress response</keyword>
<dbReference type="InterPro" id="IPR011722">
    <property type="entry name" value="Hemimethylated_DNA-bd_dom"/>
</dbReference>
<dbReference type="Proteomes" id="UP000501705">
    <property type="component" value="Chromosome"/>
</dbReference>
<accession>A0A6G9XPV8</accession>
<protein>
    <recommendedName>
        <fullName evidence="1">Heat shock protein HspQ</fullName>
    </recommendedName>
</protein>
<dbReference type="NCBIfam" id="TIGR02097">
    <property type="entry name" value="yccV"/>
    <property type="match status" value="1"/>
</dbReference>
<evidence type="ECO:0000313" key="3">
    <source>
        <dbReference type="EMBL" id="QIS02944.1"/>
    </source>
</evidence>
<name>A0A6G9XPV8_NOCBR</name>
<organism evidence="3 4">
    <name type="scientific">Nocardia brasiliensis</name>
    <dbReference type="NCBI Taxonomy" id="37326"/>
    <lineage>
        <taxon>Bacteria</taxon>
        <taxon>Bacillati</taxon>
        <taxon>Actinomycetota</taxon>
        <taxon>Actinomycetes</taxon>
        <taxon>Mycobacteriales</taxon>
        <taxon>Nocardiaceae</taxon>
        <taxon>Nocardia</taxon>
    </lineage>
</organism>